<name>X0WL85_9ZZZZ</name>
<dbReference type="SUPFAM" id="SSF54975">
    <property type="entry name" value="Acylphosphatase/BLUF domain-like"/>
    <property type="match status" value="1"/>
</dbReference>
<dbReference type="InterPro" id="IPR017968">
    <property type="entry name" value="Acylphosphatase_CS"/>
</dbReference>
<dbReference type="PROSITE" id="PS51160">
    <property type="entry name" value="ACYLPHOSPHATASE_3"/>
    <property type="match status" value="1"/>
</dbReference>
<sequence length="49" mass="5329">MVRTPTLGLARISVRGVVQGVGFRPFIYQLATAHGLNGWVCNTSEDVKI</sequence>
<dbReference type="Gene3D" id="3.30.70.100">
    <property type="match status" value="1"/>
</dbReference>
<feature type="domain" description="Acylphosphatase-like" evidence="1">
    <location>
        <begin position="9"/>
        <end position="49"/>
    </location>
</feature>
<dbReference type="GO" id="GO:0016743">
    <property type="term" value="F:carboxyl- or carbamoyltransferase activity"/>
    <property type="evidence" value="ECO:0007669"/>
    <property type="project" value="TreeGrafter"/>
</dbReference>
<dbReference type="InterPro" id="IPR036046">
    <property type="entry name" value="Acylphosphatase-like_dom_sf"/>
</dbReference>
<comment type="caution">
    <text evidence="2">The sequence shown here is derived from an EMBL/GenBank/DDBJ whole genome shotgun (WGS) entry which is preliminary data.</text>
</comment>
<organism evidence="2">
    <name type="scientific">marine sediment metagenome</name>
    <dbReference type="NCBI Taxonomy" id="412755"/>
    <lineage>
        <taxon>unclassified sequences</taxon>
        <taxon>metagenomes</taxon>
        <taxon>ecological metagenomes</taxon>
    </lineage>
</organism>
<evidence type="ECO:0000313" key="2">
    <source>
        <dbReference type="EMBL" id="GAG25273.1"/>
    </source>
</evidence>
<dbReference type="GO" id="GO:0051604">
    <property type="term" value="P:protein maturation"/>
    <property type="evidence" value="ECO:0007669"/>
    <property type="project" value="TreeGrafter"/>
</dbReference>
<evidence type="ECO:0000259" key="1">
    <source>
        <dbReference type="PROSITE" id="PS51160"/>
    </source>
</evidence>
<proteinExistence type="predicted"/>
<dbReference type="PANTHER" id="PTHR42959">
    <property type="entry name" value="CARBAMOYLTRANSFERASE"/>
    <property type="match status" value="1"/>
</dbReference>
<dbReference type="PANTHER" id="PTHR42959:SF1">
    <property type="entry name" value="CARBAMOYLTRANSFERASE HYPF"/>
    <property type="match status" value="1"/>
</dbReference>
<dbReference type="InterPro" id="IPR001792">
    <property type="entry name" value="Acylphosphatase-like_dom"/>
</dbReference>
<feature type="non-terminal residue" evidence="2">
    <location>
        <position position="49"/>
    </location>
</feature>
<gene>
    <name evidence="2" type="ORF">S01H1_61022</name>
</gene>
<protein>
    <recommendedName>
        <fullName evidence="1">Acylphosphatase-like domain-containing protein</fullName>
    </recommendedName>
</protein>
<dbReference type="AlphaFoldDB" id="X0WL85"/>
<dbReference type="InterPro" id="IPR051060">
    <property type="entry name" value="Carbamoyltrans_HypF-like"/>
</dbReference>
<dbReference type="GO" id="GO:0008270">
    <property type="term" value="F:zinc ion binding"/>
    <property type="evidence" value="ECO:0007669"/>
    <property type="project" value="TreeGrafter"/>
</dbReference>
<reference evidence="2" key="1">
    <citation type="journal article" date="2014" name="Front. Microbiol.">
        <title>High frequency of phylogenetically diverse reductive dehalogenase-homologous genes in deep subseafloor sedimentary metagenomes.</title>
        <authorList>
            <person name="Kawai M."/>
            <person name="Futagami T."/>
            <person name="Toyoda A."/>
            <person name="Takaki Y."/>
            <person name="Nishi S."/>
            <person name="Hori S."/>
            <person name="Arai W."/>
            <person name="Tsubouchi T."/>
            <person name="Morono Y."/>
            <person name="Uchiyama I."/>
            <person name="Ito T."/>
            <person name="Fujiyama A."/>
            <person name="Inagaki F."/>
            <person name="Takami H."/>
        </authorList>
    </citation>
    <scope>NUCLEOTIDE SEQUENCE</scope>
    <source>
        <strain evidence="2">Expedition CK06-06</strain>
    </source>
</reference>
<dbReference type="EMBL" id="BARS01039991">
    <property type="protein sequence ID" value="GAG25273.1"/>
    <property type="molecule type" value="Genomic_DNA"/>
</dbReference>
<accession>X0WL85</accession>
<dbReference type="PROSITE" id="PS00150">
    <property type="entry name" value="ACYLPHOSPHATASE_1"/>
    <property type="match status" value="1"/>
</dbReference>
<dbReference type="Pfam" id="PF00708">
    <property type="entry name" value="Acylphosphatase"/>
    <property type="match status" value="1"/>
</dbReference>